<keyword evidence="1" id="KW-1133">Transmembrane helix</keyword>
<reference evidence="2 3" key="1">
    <citation type="submission" date="2019-11" db="EMBL/GenBank/DDBJ databases">
        <title>Identification of a novel strain.</title>
        <authorList>
            <person name="Xu Q."/>
            <person name="Wang G."/>
        </authorList>
    </citation>
    <scope>NUCLEOTIDE SEQUENCE [LARGE SCALE GENOMIC DNA]</scope>
    <source>
        <strain evidence="3">xq</strain>
    </source>
</reference>
<dbReference type="NCBIfam" id="NF038065">
    <property type="entry name" value="Pr6Pr"/>
    <property type="match status" value="1"/>
</dbReference>
<evidence type="ECO:0000313" key="3">
    <source>
        <dbReference type="Proteomes" id="UP000440694"/>
    </source>
</evidence>
<keyword evidence="3" id="KW-1185">Reference proteome</keyword>
<organism evidence="2 3">
    <name type="scientific">Hyphomicrobium album</name>
    <dbReference type="NCBI Taxonomy" id="2665159"/>
    <lineage>
        <taxon>Bacteria</taxon>
        <taxon>Pseudomonadati</taxon>
        <taxon>Pseudomonadota</taxon>
        <taxon>Alphaproteobacteria</taxon>
        <taxon>Hyphomicrobiales</taxon>
        <taxon>Hyphomicrobiaceae</taxon>
        <taxon>Hyphomicrobium</taxon>
    </lineage>
</organism>
<dbReference type="RefSeq" id="WP_154737432.1">
    <property type="nucleotide sequence ID" value="NZ_WMBQ01000001.1"/>
</dbReference>
<keyword evidence="1" id="KW-0472">Membrane</keyword>
<keyword evidence="1" id="KW-0812">Transmembrane</keyword>
<proteinExistence type="predicted"/>
<feature type="transmembrane region" description="Helical" evidence="1">
    <location>
        <begin position="107"/>
        <end position="128"/>
    </location>
</feature>
<comment type="caution">
    <text evidence="2">The sequence shown here is derived from an EMBL/GenBank/DDBJ whole genome shotgun (WGS) entry which is preliminary data.</text>
</comment>
<feature type="transmembrane region" description="Helical" evidence="1">
    <location>
        <begin position="179"/>
        <end position="199"/>
    </location>
</feature>
<evidence type="ECO:0000313" key="2">
    <source>
        <dbReference type="EMBL" id="MTD92842.1"/>
    </source>
</evidence>
<dbReference type="AlphaFoldDB" id="A0A6I3KGQ6"/>
<protein>
    <recommendedName>
        <fullName evidence="4">FAR-17a/AIG1-like protein</fullName>
    </recommendedName>
</protein>
<evidence type="ECO:0000256" key="1">
    <source>
        <dbReference type="SAM" id="Phobius"/>
    </source>
</evidence>
<dbReference type="EMBL" id="WMBQ01000001">
    <property type="protein sequence ID" value="MTD92842.1"/>
    <property type="molecule type" value="Genomic_DNA"/>
</dbReference>
<name>A0A6I3KGQ6_9HYPH</name>
<feature type="transmembrane region" description="Helical" evidence="1">
    <location>
        <begin position="75"/>
        <end position="95"/>
    </location>
</feature>
<gene>
    <name evidence="2" type="ORF">GIW81_00670</name>
</gene>
<accession>A0A6I3KGQ6</accession>
<dbReference type="Proteomes" id="UP000440694">
    <property type="component" value="Unassembled WGS sequence"/>
</dbReference>
<dbReference type="InterPro" id="IPR049713">
    <property type="entry name" value="Pr6Pr-like"/>
</dbReference>
<evidence type="ECO:0008006" key="4">
    <source>
        <dbReference type="Google" id="ProtNLM"/>
    </source>
</evidence>
<sequence>MTSTIYRAIAGVFTALCVGLQYALTVHGDSLAAVGASSLKFFSFFTILTNILAAAALLVPLVAPRSWLGEYLSRPSVRTVVAGYIIMVGTVYFLLLRDLSQRQGFSLMLEQTLHYVTPPLFVIDWALFVPKRNVDWRVGFAALGFPLAYVAWTLVHGAATGWYPYPFLDVSELGYPHTLLNVAGLIAIFLALEVALVAIGRRLGPD</sequence>
<feature type="transmembrane region" description="Helical" evidence="1">
    <location>
        <begin position="41"/>
        <end position="63"/>
    </location>
</feature>
<feature type="transmembrane region" description="Helical" evidence="1">
    <location>
        <begin position="140"/>
        <end position="159"/>
    </location>
</feature>